<feature type="active site" description="Proton acceptor" evidence="10">
    <location>
        <position position="70"/>
    </location>
</feature>
<feature type="binding site" evidence="10">
    <location>
        <position position="71"/>
    </location>
    <ligand>
        <name>substrate</name>
    </ligand>
</feature>
<dbReference type="PANTHER" id="PTHR11067:SF9">
    <property type="entry name" value="INOSINE TRIPHOSPHATE PYROPHOSPHATASE"/>
    <property type="match status" value="1"/>
</dbReference>
<evidence type="ECO:0000256" key="8">
    <source>
        <dbReference type="ARBA" id="ARBA00051875"/>
    </source>
</evidence>
<feature type="binding site" evidence="10">
    <location>
        <position position="70"/>
    </location>
    <ligand>
        <name>Mg(2+)</name>
        <dbReference type="ChEBI" id="CHEBI:18420"/>
    </ligand>
</feature>
<dbReference type="GO" id="GO:0036220">
    <property type="term" value="F:ITP diphosphatase activity"/>
    <property type="evidence" value="ECO:0007669"/>
    <property type="project" value="UniProtKB-UniRule"/>
</dbReference>
<comment type="catalytic activity">
    <reaction evidence="9 10">
        <text>XTP + H2O = XMP + diphosphate + H(+)</text>
        <dbReference type="Rhea" id="RHEA:28610"/>
        <dbReference type="ChEBI" id="CHEBI:15377"/>
        <dbReference type="ChEBI" id="CHEBI:15378"/>
        <dbReference type="ChEBI" id="CHEBI:33019"/>
        <dbReference type="ChEBI" id="CHEBI:57464"/>
        <dbReference type="ChEBI" id="CHEBI:61314"/>
        <dbReference type="EC" id="3.6.1.66"/>
    </reaction>
</comment>
<dbReference type="InterPro" id="IPR029001">
    <property type="entry name" value="ITPase-like_fam"/>
</dbReference>
<accession>A0A0R2PUJ4</accession>
<keyword evidence="6 10" id="KW-0460">Magnesium</keyword>
<evidence type="ECO:0000256" key="9">
    <source>
        <dbReference type="ARBA" id="ARBA00052017"/>
    </source>
</evidence>
<organism evidence="11 12">
    <name type="scientific">SAR86 cluster bacterium BACL1 MAG-120920-bin57</name>
    <dbReference type="NCBI Taxonomy" id="1655571"/>
    <lineage>
        <taxon>Bacteria</taxon>
        <taxon>Pseudomonadati</taxon>
        <taxon>Pseudomonadota</taxon>
        <taxon>Gammaproteobacteria</taxon>
        <taxon>SAR86 cluster</taxon>
    </lineage>
</organism>
<comment type="cofactor">
    <cofactor evidence="10">
        <name>Mg(2+)</name>
        <dbReference type="ChEBI" id="CHEBI:18420"/>
    </cofactor>
    <text evidence="10">Binds 1 Mg(2+) ion per subunit.</text>
</comment>
<proteinExistence type="inferred from homology"/>
<evidence type="ECO:0000256" key="1">
    <source>
        <dbReference type="ARBA" id="ARBA00008023"/>
    </source>
</evidence>
<dbReference type="Pfam" id="PF01725">
    <property type="entry name" value="Ham1p_like"/>
    <property type="match status" value="1"/>
</dbReference>
<keyword evidence="5 10" id="KW-0378">Hydrolase</keyword>
<evidence type="ECO:0000256" key="3">
    <source>
        <dbReference type="ARBA" id="ARBA00022723"/>
    </source>
</evidence>
<feature type="binding site" evidence="10">
    <location>
        <begin position="155"/>
        <end position="158"/>
    </location>
    <ligand>
        <name>substrate</name>
    </ligand>
</feature>
<evidence type="ECO:0000256" key="2">
    <source>
        <dbReference type="ARBA" id="ARBA00011738"/>
    </source>
</evidence>
<dbReference type="AlphaFoldDB" id="A0A0R2PUJ4"/>
<evidence type="ECO:0000313" key="12">
    <source>
        <dbReference type="Proteomes" id="UP000050874"/>
    </source>
</evidence>
<feature type="binding site" evidence="10">
    <location>
        <begin position="183"/>
        <end position="184"/>
    </location>
    <ligand>
        <name>substrate</name>
    </ligand>
</feature>
<dbReference type="InterPro" id="IPR002637">
    <property type="entry name" value="RdgB/HAM1"/>
</dbReference>
<keyword evidence="3 10" id="KW-0479">Metal-binding</keyword>
<keyword evidence="4 10" id="KW-0547">Nucleotide-binding</keyword>
<feature type="binding site" evidence="10">
    <location>
        <begin position="11"/>
        <end position="16"/>
    </location>
    <ligand>
        <name>substrate</name>
    </ligand>
</feature>
<dbReference type="GO" id="GO:0000166">
    <property type="term" value="F:nucleotide binding"/>
    <property type="evidence" value="ECO:0007669"/>
    <property type="project" value="UniProtKB-KW"/>
</dbReference>
<comment type="subunit">
    <text evidence="2 10">Homodimer.</text>
</comment>
<evidence type="ECO:0000256" key="7">
    <source>
        <dbReference type="ARBA" id="ARBA00023080"/>
    </source>
</evidence>
<dbReference type="GO" id="GO:0046872">
    <property type="term" value="F:metal ion binding"/>
    <property type="evidence" value="ECO:0007669"/>
    <property type="project" value="UniProtKB-KW"/>
</dbReference>
<keyword evidence="7 10" id="KW-0546">Nucleotide metabolism</keyword>
<dbReference type="PANTHER" id="PTHR11067">
    <property type="entry name" value="INOSINE TRIPHOSPHATE PYROPHOSPHATASE/HAM1 PROTEIN"/>
    <property type="match status" value="1"/>
</dbReference>
<evidence type="ECO:0000256" key="10">
    <source>
        <dbReference type="HAMAP-Rule" id="MF_01405"/>
    </source>
</evidence>
<gene>
    <name evidence="11" type="ORF">ABR63_01880</name>
</gene>
<evidence type="ECO:0000256" key="4">
    <source>
        <dbReference type="ARBA" id="ARBA00022741"/>
    </source>
</evidence>
<dbReference type="GO" id="GO:0009146">
    <property type="term" value="P:purine nucleoside triphosphate catabolic process"/>
    <property type="evidence" value="ECO:0007669"/>
    <property type="project" value="UniProtKB-UniRule"/>
</dbReference>
<feature type="binding site" evidence="10">
    <location>
        <position position="41"/>
    </location>
    <ligand>
        <name>Mg(2+)</name>
        <dbReference type="ChEBI" id="CHEBI:18420"/>
    </ligand>
</feature>
<comment type="caution">
    <text evidence="11">The sequence shown here is derived from an EMBL/GenBank/DDBJ whole genome shotgun (WGS) entry which is preliminary data.</text>
</comment>
<dbReference type="GO" id="GO:0035870">
    <property type="term" value="F:dITP diphosphatase activity"/>
    <property type="evidence" value="ECO:0007669"/>
    <property type="project" value="UniProtKB-UniRule"/>
</dbReference>
<dbReference type="GO" id="GO:0009117">
    <property type="term" value="P:nucleotide metabolic process"/>
    <property type="evidence" value="ECO:0007669"/>
    <property type="project" value="UniProtKB-KW"/>
</dbReference>
<evidence type="ECO:0000256" key="6">
    <source>
        <dbReference type="ARBA" id="ARBA00022842"/>
    </source>
</evidence>
<dbReference type="InterPro" id="IPR020922">
    <property type="entry name" value="dITP/XTP_pyrophosphatase"/>
</dbReference>
<comment type="catalytic activity">
    <reaction evidence="8 10">
        <text>dITP + H2O = dIMP + diphosphate + H(+)</text>
        <dbReference type="Rhea" id="RHEA:28342"/>
        <dbReference type="ChEBI" id="CHEBI:15377"/>
        <dbReference type="ChEBI" id="CHEBI:15378"/>
        <dbReference type="ChEBI" id="CHEBI:33019"/>
        <dbReference type="ChEBI" id="CHEBI:61194"/>
        <dbReference type="ChEBI" id="CHEBI:61382"/>
        <dbReference type="EC" id="3.6.1.66"/>
    </reaction>
</comment>
<evidence type="ECO:0000313" key="11">
    <source>
        <dbReference type="EMBL" id="KRO39741.1"/>
    </source>
</evidence>
<dbReference type="SUPFAM" id="SSF52972">
    <property type="entry name" value="ITPase-like"/>
    <property type="match status" value="1"/>
</dbReference>
<comment type="catalytic activity">
    <reaction evidence="10">
        <text>ITP + H2O = IMP + diphosphate + H(+)</text>
        <dbReference type="Rhea" id="RHEA:29399"/>
        <dbReference type="ChEBI" id="CHEBI:15377"/>
        <dbReference type="ChEBI" id="CHEBI:15378"/>
        <dbReference type="ChEBI" id="CHEBI:33019"/>
        <dbReference type="ChEBI" id="CHEBI:58053"/>
        <dbReference type="ChEBI" id="CHEBI:61402"/>
        <dbReference type="EC" id="3.6.1.66"/>
    </reaction>
</comment>
<dbReference type="GO" id="GO:0005829">
    <property type="term" value="C:cytosol"/>
    <property type="evidence" value="ECO:0007669"/>
    <property type="project" value="TreeGrafter"/>
</dbReference>
<dbReference type="Proteomes" id="UP000050874">
    <property type="component" value="Unassembled WGS sequence"/>
</dbReference>
<dbReference type="EC" id="3.6.1.66" evidence="10"/>
<comment type="function">
    <text evidence="10">Pyrophosphatase that catalyzes the hydrolysis of nucleoside triphosphates to their monophosphate derivatives, with a high preference for the non-canonical purine nucleotides XTP (xanthosine triphosphate), dITP (deoxyinosine triphosphate) and ITP. Seems to function as a house-cleaning enzyme that removes non-canonical purine nucleotides from the nucleotide pool, thus preventing their incorporation into DNA/RNA and avoiding chromosomal lesions.</text>
</comment>
<dbReference type="GO" id="GO:0017111">
    <property type="term" value="F:ribonucleoside triphosphate phosphatase activity"/>
    <property type="evidence" value="ECO:0007669"/>
    <property type="project" value="InterPro"/>
</dbReference>
<name>A0A0R2PUJ4_9GAMM</name>
<feature type="binding site" evidence="10">
    <location>
        <position position="178"/>
    </location>
    <ligand>
        <name>substrate</name>
    </ligand>
</feature>
<evidence type="ECO:0000256" key="5">
    <source>
        <dbReference type="ARBA" id="ARBA00022801"/>
    </source>
</evidence>
<dbReference type="HAMAP" id="MF_01405">
    <property type="entry name" value="Non_canon_purine_NTPase"/>
    <property type="match status" value="1"/>
</dbReference>
<dbReference type="GO" id="GO:0036222">
    <property type="term" value="F:XTP diphosphatase activity"/>
    <property type="evidence" value="ECO:0007669"/>
    <property type="project" value="UniProtKB-UniRule"/>
</dbReference>
<dbReference type="FunFam" id="3.90.950.10:FF:000001">
    <property type="entry name" value="dITP/XTP pyrophosphatase"/>
    <property type="match status" value="1"/>
</dbReference>
<dbReference type="EMBL" id="LIAV01000196">
    <property type="protein sequence ID" value="KRO39741.1"/>
    <property type="molecule type" value="Genomic_DNA"/>
</dbReference>
<comment type="similarity">
    <text evidence="1 10">Belongs to the HAM1 NTPase family.</text>
</comment>
<dbReference type="Gene3D" id="3.90.950.10">
    <property type="match status" value="1"/>
</dbReference>
<reference evidence="12" key="1">
    <citation type="submission" date="2015-10" db="EMBL/GenBank/DDBJ databases">
        <title>Metagenome-Assembled Genomes uncover a global brackish microbiome.</title>
        <authorList>
            <person name="Hugerth L.W."/>
            <person name="Larsson J."/>
            <person name="Alneberg J."/>
            <person name="Lindh M.V."/>
            <person name="Legrand C."/>
            <person name="Pinhassi J."/>
            <person name="Andersson A."/>
        </authorList>
    </citation>
    <scope>NUCLEOTIDE SEQUENCE [LARGE SCALE GENOMIC DNA]</scope>
</reference>
<protein>
    <recommendedName>
        <fullName evidence="10">dITP/XTP pyrophosphatase</fullName>
        <ecNumber evidence="10">3.6.1.66</ecNumber>
    </recommendedName>
    <alternativeName>
        <fullName evidence="10">Non-canonical purine NTP pyrophosphatase</fullName>
    </alternativeName>
    <alternativeName>
        <fullName evidence="10">Non-standard purine NTP pyrophosphatase</fullName>
    </alternativeName>
    <alternativeName>
        <fullName evidence="10">Nucleoside-triphosphate diphosphatase</fullName>
    </alternativeName>
    <alternativeName>
        <fullName evidence="10">Nucleoside-triphosphate pyrophosphatase</fullName>
        <shortName evidence="10">NTPase</shortName>
    </alternativeName>
</protein>
<dbReference type="CDD" id="cd00515">
    <property type="entry name" value="HAM1"/>
    <property type="match status" value="1"/>
</dbReference>
<sequence>MENKPKLIIATSNQGKLIEFALLLPEFAVISQDAFGVVPEEEVGKTFIENSLHKARVASQATGLASLGDDSGLIVPALNNMPGLHSARYAKDDASDEENRQRLKQELQNINLQEAKAYFVCVLAMIKDASDPFPLIATGTLAGTVKLIKQGSGGFGYDPMFYPEGSPLSLAQITPEEKSTLSHRGLATKTLRQKIHTFVSL</sequence>